<evidence type="ECO:0000256" key="1">
    <source>
        <dbReference type="ARBA" id="ARBA00004613"/>
    </source>
</evidence>
<dbReference type="SMART" id="SM00343">
    <property type="entry name" value="ZnF_C2HC"/>
    <property type="match status" value="2"/>
</dbReference>
<dbReference type="Pfam" id="PF22936">
    <property type="entry name" value="Pol_BBD"/>
    <property type="match status" value="1"/>
</dbReference>
<dbReference type="Proteomes" id="UP000655225">
    <property type="component" value="Unassembled WGS sequence"/>
</dbReference>
<dbReference type="EMBL" id="JABCRI010000014">
    <property type="protein sequence ID" value="KAF8394180.1"/>
    <property type="molecule type" value="Genomic_DNA"/>
</dbReference>
<evidence type="ECO:0000256" key="2">
    <source>
        <dbReference type="ARBA" id="ARBA00005581"/>
    </source>
</evidence>
<feature type="domain" description="CCHC-type" evidence="8">
    <location>
        <begin position="314"/>
        <end position="328"/>
    </location>
</feature>
<proteinExistence type="inferred from homology"/>
<evidence type="ECO:0000259" key="8">
    <source>
        <dbReference type="SMART" id="SM00343"/>
    </source>
</evidence>
<dbReference type="PANTHER" id="PTHR47481">
    <property type="match status" value="1"/>
</dbReference>
<evidence type="ECO:0000256" key="6">
    <source>
        <dbReference type="SAM" id="MobiDB-lite"/>
    </source>
</evidence>
<feature type="chain" id="PRO_5032922903" description="CCHC-type domain-containing protein" evidence="7">
    <location>
        <begin position="23"/>
        <end position="625"/>
    </location>
</feature>
<keyword evidence="3" id="KW-0713">Self-incompatibility</keyword>
<dbReference type="SUPFAM" id="SSF57756">
    <property type="entry name" value="Retrovirus zinc finger-like domains"/>
    <property type="match status" value="1"/>
</dbReference>
<keyword evidence="10" id="KW-1185">Reference proteome</keyword>
<keyword evidence="4" id="KW-0964">Secreted</keyword>
<dbReference type="GO" id="GO:0008270">
    <property type="term" value="F:zinc ion binding"/>
    <property type="evidence" value="ECO:0007669"/>
    <property type="project" value="InterPro"/>
</dbReference>
<organism evidence="9 10">
    <name type="scientific">Tetracentron sinense</name>
    <name type="common">Spur-leaf</name>
    <dbReference type="NCBI Taxonomy" id="13715"/>
    <lineage>
        <taxon>Eukaryota</taxon>
        <taxon>Viridiplantae</taxon>
        <taxon>Streptophyta</taxon>
        <taxon>Embryophyta</taxon>
        <taxon>Tracheophyta</taxon>
        <taxon>Spermatophyta</taxon>
        <taxon>Magnoliopsida</taxon>
        <taxon>Trochodendrales</taxon>
        <taxon>Trochodendraceae</taxon>
        <taxon>Tetracentron</taxon>
    </lineage>
</organism>
<comment type="subcellular location">
    <subcellularLocation>
        <location evidence="1">Secreted</location>
    </subcellularLocation>
</comment>
<dbReference type="InterPro" id="IPR001878">
    <property type="entry name" value="Znf_CCHC"/>
</dbReference>
<evidence type="ECO:0000313" key="9">
    <source>
        <dbReference type="EMBL" id="KAF8394180.1"/>
    </source>
</evidence>
<protein>
    <recommendedName>
        <fullName evidence="8">CCHC-type domain-containing protein</fullName>
    </recommendedName>
</protein>
<reference evidence="9 10" key="1">
    <citation type="submission" date="2020-04" db="EMBL/GenBank/DDBJ databases">
        <title>Plant Genome Project.</title>
        <authorList>
            <person name="Zhang R.-G."/>
        </authorList>
    </citation>
    <scope>NUCLEOTIDE SEQUENCE [LARGE SCALE GENOMIC DNA]</scope>
    <source>
        <strain evidence="9">YNK0</strain>
        <tissue evidence="9">Leaf</tissue>
    </source>
</reference>
<dbReference type="AlphaFoldDB" id="A0A834YV23"/>
<dbReference type="Gene3D" id="4.10.60.10">
    <property type="entry name" value="Zinc finger, CCHC-type"/>
    <property type="match status" value="1"/>
</dbReference>
<dbReference type="GO" id="GO:0003676">
    <property type="term" value="F:nucleic acid binding"/>
    <property type="evidence" value="ECO:0007669"/>
    <property type="project" value="InterPro"/>
</dbReference>
<name>A0A834YV23_TETSI</name>
<evidence type="ECO:0000256" key="3">
    <source>
        <dbReference type="ARBA" id="ARBA00022471"/>
    </source>
</evidence>
<dbReference type="GO" id="GO:0060320">
    <property type="term" value="P:rejection of self pollen"/>
    <property type="evidence" value="ECO:0007669"/>
    <property type="project" value="UniProtKB-KW"/>
</dbReference>
<accession>A0A834YV23</accession>
<comment type="similarity">
    <text evidence="2">Belongs to the plant self-incompatibility (S1) protein family.</text>
</comment>
<evidence type="ECO:0000256" key="7">
    <source>
        <dbReference type="SAM" id="SignalP"/>
    </source>
</evidence>
<comment type="caution">
    <text evidence="9">The sequence shown here is derived from an EMBL/GenBank/DDBJ whole genome shotgun (WGS) entry which is preliminary data.</text>
</comment>
<evidence type="ECO:0000256" key="4">
    <source>
        <dbReference type="ARBA" id="ARBA00022525"/>
    </source>
</evidence>
<dbReference type="InterPro" id="IPR010264">
    <property type="entry name" value="Self-incomp_S1"/>
</dbReference>
<dbReference type="GO" id="GO:0005576">
    <property type="term" value="C:extracellular region"/>
    <property type="evidence" value="ECO:0007669"/>
    <property type="project" value="UniProtKB-SubCell"/>
</dbReference>
<dbReference type="InterPro" id="IPR054722">
    <property type="entry name" value="PolX-like_BBD"/>
</dbReference>
<gene>
    <name evidence="9" type="ORF">HHK36_020387</name>
</gene>
<sequence length="625" mass="69271">MTSFDRFVLIFVLAIALTLNESRKVIGIRHEDGIFSKHRVYVGNDLGEGLTLNLHCASEDDDLGMQVLPYGQNYNWGFRAVGDPMGIRIVMGGGLRPWSGFLRVVRHIKEVVRGAGGVGGAGIATGKHLWGHIDGTDCAPNPDKSKDPVSFIDGTDCAPNPDKSKDPVSSPSWAVLDARIMSWRLGSVEPHIVTNLRPHRTAQSMWTYLKRVYHQDNDARRFQLEHAIATFQHDTLSIQDYYSGFLTLWNEYADLVTANVPVAALSIIQKLHKTSHRDQFLMKLCPNLNLIGHYGLCYPKTRTTCEFYKLAVFFYCKEYGHIATNCPKKYFSYCKKKGHIIKECRICPQHRQAQAFQTSVIVPSATPGSSFDDSSIPAPPTTNYYTPEMVQQMLISALSVMGFQGNTSTNLWYMDSGASNDMMNTPTALCHVRPYASQSAIQTANGSSLPIATVGDASSRFTNVFLAPQLSTNLISVGQLVDNNCAVHFSGDGCVVQDQQISDTRRSRPQSLSVARLIFDPTTLQIQPGTTPPALLVHRSPRVSVPPDRYGFPSSNSSNSISALTTALSNFDIPTCYSHAAKHDFWRQAMQEEITALEVNHTWDIEQCPPTIVPLGCKWVYSVKV</sequence>
<feature type="signal peptide" evidence="7">
    <location>
        <begin position="1"/>
        <end position="22"/>
    </location>
</feature>
<evidence type="ECO:0000313" key="10">
    <source>
        <dbReference type="Proteomes" id="UP000655225"/>
    </source>
</evidence>
<dbReference type="OrthoDB" id="1666382at2759"/>
<dbReference type="PANTHER" id="PTHR47481:SF27">
    <property type="entry name" value="CCHC-TYPE DOMAIN-CONTAINING PROTEIN"/>
    <property type="match status" value="1"/>
</dbReference>
<feature type="domain" description="CCHC-type" evidence="8">
    <location>
        <begin position="332"/>
        <end position="346"/>
    </location>
</feature>
<dbReference type="InterPro" id="IPR036875">
    <property type="entry name" value="Znf_CCHC_sf"/>
</dbReference>
<dbReference type="Pfam" id="PF05938">
    <property type="entry name" value="Self-incomp_S1"/>
    <property type="match status" value="1"/>
</dbReference>
<keyword evidence="5 7" id="KW-0732">Signal</keyword>
<feature type="region of interest" description="Disordered" evidence="6">
    <location>
        <begin position="139"/>
        <end position="170"/>
    </location>
</feature>
<evidence type="ECO:0000256" key="5">
    <source>
        <dbReference type="ARBA" id="ARBA00022729"/>
    </source>
</evidence>